<dbReference type="Proteomes" id="UP000003163">
    <property type="component" value="Unassembled WGS sequence"/>
</dbReference>
<dbReference type="HOGENOM" id="CLU_1835146_0_0_1"/>
<comment type="caution">
    <text evidence="1">The sequence shown here is derived from an EMBL/GenBank/DDBJ whole genome shotgun (WGS) entry which is preliminary data.</text>
</comment>
<name>J9DH54_EDHAE</name>
<sequence length="140" mass="16579">MKFFFIKYYTYIFFIIATIKSTGISTDISEEIEKIQEILKNESQKELFDLCIELFEFLKEKKIMFKFSLIVNCTNNDKIEDNWQVADIKYKEDEIPIIQIVIIPKIYYSCVNPSNNNSSFRMFDLKKALDEIAQQSLNSP</sequence>
<reference evidence="2" key="2">
    <citation type="submission" date="2015-07" db="EMBL/GenBank/DDBJ databases">
        <title>Contrasting host-pathogen interactions and genome evolution in two generalist and specialist microsporidian pathogens of mosquitoes.</title>
        <authorList>
            <consortium name="The Broad Institute Genomics Platform"/>
            <consortium name="The Broad Institute Genome Sequencing Center for Infectious Disease"/>
            <person name="Cuomo C.A."/>
            <person name="Sanscrainte N.D."/>
            <person name="Goldberg J.M."/>
            <person name="Heiman D."/>
            <person name="Young S."/>
            <person name="Zeng Q."/>
            <person name="Becnel J.J."/>
            <person name="Birren B.W."/>
        </authorList>
    </citation>
    <scope>NUCLEOTIDE SEQUENCE [LARGE SCALE GENOMIC DNA]</scope>
    <source>
        <strain evidence="2">USNM 41457</strain>
    </source>
</reference>
<proteinExistence type="predicted"/>
<dbReference type="AlphaFoldDB" id="J9DH54"/>
<dbReference type="VEuPathDB" id="MicrosporidiaDB:EDEG_03599"/>
<organism evidence="1 2">
    <name type="scientific">Edhazardia aedis (strain USNM 41457)</name>
    <name type="common">Microsporidian parasite</name>
    <dbReference type="NCBI Taxonomy" id="1003232"/>
    <lineage>
        <taxon>Eukaryota</taxon>
        <taxon>Fungi</taxon>
        <taxon>Fungi incertae sedis</taxon>
        <taxon>Microsporidia</taxon>
        <taxon>Edhazardia</taxon>
    </lineage>
</organism>
<reference evidence="1 2" key="1">
    <citation type="submission" date="2011-08" db="EMBL/GenBank/DDBJ databases">
        <authorList>
            <person name="Liu Z.J."/>
            <person name="Shi F.L."/>
            <person name="Lu J.Q."/>
            <person name="Li M."/>
            <person name="Wang Z.L."/>
        </authorList>
    </citation>
    <scope>NUCLEOTIDE SEQUENCE [LARGE SCALE GENOMIC DNA]</scope>
    <source>
        <strain evidence="1 2">USNM 41457</strain>
    </source>
</reference>
<keyword evidence="2" id="KW-1185">Reference proteome</keyword>
<evidence type="ECO:0000313" key="1">
    <source>
        <dbReference type="EMBL" id="EJW01935.1"/>
    </source>
</evidence>
<gene>
    <name evidence="1" type="ORF">EDEG_03599</name>
</gene>
<dbReference type="EMBL" id="AFBI03000101">
    <property type="protein sequence ID" value="EJW01935.1"/>
    <property type="molecule type" value="Genomic_DNA"/>
</dbReference>
<dbReference type="InParanoid" id="J9DH54"/>
<protein>
    <submittedName>
        <fullName evidence="1">Uncharacterized protein</fullName>
    </submittedName>
</protein>
<accession>J9DH54</accession>
<evidence type="ECO:0000313" key="2">
    <source>
        <dbReference type="Proteomes" id="UP000003163"/>
    </source>
</evidence>